<dbReference type="InterPro" id="IPR038375">
    <property type="entry name" value="NDUFAF7_sf"/>
</dbReference>
<organism evidence="5">
    <name type="scientific">hydrothermal vent metagenome</name>
    <dbReference type="NCBI Taxonomy" id="652676"/>
    <lineage>
        <taxon>unclassified sequences</taxon>
        <taxon>metagenomes</taxon>
        <taxon>ecological metagenomes</taxon>
    </lineage>
</organism>
<dbReference type="Pfam" id="PF02636">
    <property type="entry name" value="Methyltransf_28"/>
    <property type="match status" value="1"/>
</dbReference>
<dbReference type="SUPFAM" id="SSF53335">
    <property type="entry name" value="S-adenosyl-L-methionine-dependent methyltransferases"/>
    <property type="match status" value="1"/>
</dbReference>
<keyword evidence="2 5" id="KW-0489">Methyltransferase</keyword>
<dbReference type="GO" id="GO:0035243">
    <property type="term" value="F:protein-arginine omega-N symmetric methyltransferase activity"/>
    <property type="evidence" value="ECO:0007669"/>
    <property type="project" value="TreeGrafter"/>
</dbReference>
<dbReference type="GO" id="GO:0032259">
    <property type="term" value="P:methylation"/>
    <property type="evidence" value="ECO:0007669"/>
    <property type="project" value="UniProtKB-KW"/>
</dbReference>
<name>A0A3B0YMA0_9ZZZZ</name>
<comment type="subcellular location">
    <subcellularLocation>
        <location evidence="1">Mitochondrion</location>
    </subcellularLocation>
</comment>
<dbReference type="InterPro" id="IPR029063">
    <property type="entry name" value="SAM-dependent_MTases_sf"/>
</dbReference>
<reference evidence="5" key="1">
    <citation type="submission" date="2018-06" db="EMBL/GenBank/DDBJ databases">
        <authorList>
            <person name="Zhirakovskaya E."/>
        </authorList>
    </citation>
    <scope>NUCLEOTIDE SEQUENCE</scope>
</reference>
<sequence length="387" mass="42566">MPNTPTPPDAEACALSARLVEHIAELIARSGGFLPLDVFMDAALYTPGLGYYSNGLTPFGEQGDFVTAPESGDLFARCLARSLAPVLKQGSASLLELGAGSGVLAADLLCALQCIDALPERYAILERSAAMRALQQTRIAQLPSTLQARVEWLDELPRDWVGIILGNEVADALPVRRLHYRENDVYEMGVEVSAGALQLQEIRADAESAGRIKLLAQEYGWEDGYQTEYCPALNDWVKSLADCLKQGVLVLIDYGYGRSEYYHPQRNMGTLMCHYRHQAHDNVLWYPGLQDITAFVDFTSVAEAATDAGLIFTGYTSQARFLVGAGIDQVMSESDPDDLPNFLKMTSDAKRLMLPGEMGDRFKVIGFSRNLNQEIPGFDSQDLRSRL</sequence>
<dbReference type="PANTHER" id="PTHR12049:SF7">
    <property type="entry name" value="PROTEIN ARGININE METHYLTRANSFERASE NDUFAF7, MITOCHONDRIAL"/>
    <property type="match status" value="1"/>
</dbReference>
<protein>
    <submittedName>
        <fullName evidence="5">SAM-dependent methyltransferase, MidA</fullName>
    </submittedName>
</protein>
<dbReference type="Gene3D" id="3.40.50.12710">
    <property type="match status" value="1"/>
</dbReference>
<accession>A0A3B0YMA0</accession>
<proteinExistence type="predicted"/>
<dbReference type="EMBL" id="UOFM01000358">
    <property type="protein sequence ID" value="VAW80461.1"/>
    <property type="molecule type" value="Genomic_DNA"/>
</dbReference>
<evidence type="ECO:0000256" key="3">
    <source>
        <dbReference type="ARBA" id="ARBA00022679"/>
    </source>
</evidence>
<dbReference type="InterPro" id="IPR003788">
    <property type="entry name" value="NDUFAF7"/>
</dbReference>
<dbReference type="PANTHER" id="PTHR12049">
    <property type="entry name" value="PROTEIN ARGININE METHYLTRANSFERASE NDUFAF7, MITOCHONDRIAL"/>
    <property type="match status" value="1"/>
</dbReference>
<keyword evidence="3 5" id="KW-0808">Transferase</keyword>
<dbReference type="GO" id="GO:0005739">
    <property type="term" value="C:mitochondrion"/>
    <property type="evidence" value="ECO:0007669"/>
    <property type="project" value="UniProtKB-SubCell"/>
</dbReference>
<evidence type="ECO:0000313" key="5">
    <source>
        <dbReference type="EMBL" id="VAW80461.1"/>
    </source>
</evidence>
<evidence type="ECO:0000256" key="4">
    <source>
        <dbReference type="ARBA" id="ARBA00023128"/>
    </source>
</evidence>
<keyword evidence="4" id="KW-0496">Mitochondrion</keyword>
<evidence type="ECO:0000256" key="1">
    <source>
        <dbReference type="ARBA" id="ARBA00004173"/>
    </source>
</evidence>
<gene>
    <name evidence="5" type="ORF">MNBD_GAMMA14-332</name>
</gene>
<evidence type="ECO:0000256" key="2">
    <source>
        <dbReference type="ARBA" id="ARBA00022603"/>
    </source>
</evidence>
<dbReference type="AlphaFoldDB" id="A0A3B0YMA0"/>